<accession>A0A5N6NMP7</accession>
<dbReference type="EMBL" id="SZYD01000010">
    <property type="protein sequence ID" value="KAD4981710.1"/>
    <property type="molecule type" value="Genomic_DNA"/>
</dbReference>
<reference evidence="2 3" key="1">
    <citation type="submission" date="2019-05" db="EMBL/GenBank/DDBJ databases">
        <title>Mikania micrantha, genome provides insights into the molecular mechanism of rapid growth.</title>
        <authorList>
            <person name="Liu B."/>
        </authorList>
    </citation>
    <scope>NUCLEOTIDE SEQUENCE [LARGE SCALE GENOMIC DNA]</scope>
    <source>
        <strain evidence="2">NLD-2019</strain>
        <tissue evidence="2">Leaf</tissue>
    </source>
</reference>
<keyword evidence="3" id="KW-1185">Reference proteome</keyword>
<gene>
    <name evidence="2" type="ORF">E3N88_18381</name>
</gene>
<organism evidence="2 3">
    <name type="scientific">Mikania micrantha</name>
    <name type="common">bitter vine</name>
    <dbReference type="NCBI Taxonomy" id="192012"/>
    <lineage>
        <taxon>Eukaryota</taxon>
        <taxon>Viridiplantae</taxon>
        <taxon>Streptophyta</taxon>
        <taxon>Embryophyta</taxon>
        <taxon>Tracheophyta</taxon>
        <taxon>Spermatophyta</taxon>
        <taxon>Magnoliopsida</taxon>
        <taxon>eudicotyledons</taxon>
        <taxon>Gunneridae</taxon>
        <taxon>Pentapetalae</taxon>
        <taxon>asterids</taxon>
        <taxon>campanulids</taxon>
        <taxon>Asterales</taxon>
        <taxon>Asteraceae</taxon>
        <taxon>Asteroideae</taxon>
        <taxon>Heliantheae alliance</taxon>
        <taxon>Eupatorieae</taxon>
        <taxon>Mikania</taxon>
    </lineage>
</organism>
<protein>
    <submittedName>
        <fullName evidence="2">Uncharacterized protein</fullName>
    </submittedName>
</protein>
<evidence type="ECO:0000313" key="2">
    <source>
        <dbReference type="EMBL" id="KAD4981710.1"/>
    </source>
</evidence>
<comment type="caution">
    <text evidence="2">The sequence shown here is derived from an EMBL/GenBank/DDBJ whole genome shotgun (WGS) entry which is preliminary data.</text>
</comment>
<name>A0A5N6NMP7_9ASTR</name>
<sequence length="67" mass="7704">MVVLHIEIFCISISQTSDDLENSAEMEEEKVRAETRIRASTNQHVAQMKLRPRKGRTEGILSMEDED</sequence>
<dbReference type="AlphaFoldDB" id="A0A5N6NMP7"/>
<feature type="region of interest" description="Disordered" evidence="1">
    <location>
        <begin position="41"/>
        <end position="67"/>
    </location>
</feature>
<dbReference type="Proteomes" id="UP000326396">
    <property type="component" value="Linkage Group LG18"/>
</dbReference>
<evidence type="ECO:0000313" key="3">
    <source>
        <dbReference type="Proteomes" id="UP000326396"/>
    </source>
</evidence>
<evidence type="ECO:0000256" key="1">
    <source>
        <dbReference type="SAM" id="MobiDB-lite"/>
    </source>
</evidence>
<proteinExistence type="predicted"/>